<dbReference type="PANTHER" id="PTHR23502:SF22">
    <property type="entry name" value="MAJOR FACILITATOR SUPERFAMILY (MFS) PROFILE DOMAIN-CONTAINING PROTEIN"/>
    <property type="match status" value="1"/>
</dbReference>
<organism evidence="7 8">
    <name type="scientific">Truncatella angustata</name>
    <dbReference type="NCBI Taxonomy" id="152316"/>
    <lineage>
        <taxon>Eukaryota</taxon>
        <taxon>Fungi</taxon>
        <taxon>Dikarya</taxon>
        <taxon>Ascomycota</taxon>
        <taxon>Pezizomycotina</taxon>
        <taxon>Sordariomycetes</taxon>
        <taxon>Xylariomycetidae</taxon>
        <taxon>Amphisphaeriales</taxon>
        <taxon>Sporocadaceae</taxon>
        <taxon>Truncatella</taxon>
    </lineage>
</organism>
<evidence type="ECO:0000256" key="5">
    <source>
        <dbReference type="SAM" id="MobiDB-lite"/>
    </source>
</evidence>
<feature type="transmembrane region" description="Helical" evidence="6">
    <location>
        <begin position="194"/>
        <end position="219"/>
    </location>
</feature>
<feature type="transmembrane region" description="Helical" evidence="6">
    <location>
        <begin position="133"/>
        <end position="152"/>
    </location>
</feature>
<dbReference type="SUPFAM" id="SSF103473">
    <property type="entry name" value="MFS general substrate transporter"/>
    <property type="match status" value="1"/>
</dbReference>
<feature type="transmembrane region" description="Helical" evidence="6">
    <location>
        <begin position="481"/>
        <end position="501"/>
    </location>
</feature>
<dbReference type="AlphaFoldDB" id="A0A9P8U8A6"/>
<evidence type="ECO:0000313" key="7">
    <source>
        <dbReference type="EMBL" id="KAH6645004.1"/>
    </source>
</evidence>
<dbReference type="Proteomes" id="UP000758603">
    <property type="component" value="Unassembled WGS sequence"/>
</dbReference>
<feature type="transmembrane region" description="Helical" evidence="6">
    <location>
        <begin position="414"/>
        <end position="439"/>
    </location>
</feature>
<dbReference type="PANTHER" id="PTHR23502">
    <property type="entry name" value="MAJOR FACILITATOR SUPERFAMILY"/>
    <property type="match status" value="1"/>
</dbReference>
<reference evidence="7" key="1">
    <citation type="journal article" date="2021" name="Nat. Commun.">
        <title>Genetic determinants of endophytism in the Arabidopsis root mycobiome.</title>
        <authorList>
            <person name="Mesny F."/>
            <person name="Miyauchi S."/>
            <person name="Thiergart T."/>
            <person name="Pickel B."/>
            <person name="Atanasova L."/>
            <person name="Karlsson M."/>
            <person name="Huettel B."/>
            <person name="Barry K.W."/>
            <person name="Haridas S."/>
            <person name="Chen C."/>
            <person name="Bauer D."/>
            <person name="Andreopoulos W."/>
            <person name="Pangilinan J."/>
            <person name="LaButti K."/>
            <person name="Riley R."/>
            <person name="Lipzen A."/>
            <person name="Clum A."/>
            <person name="Drula E."/>
            <person name="Henrissat B."/>
            <person name="Kohler A."/>
            <person name="Grigoriev I.V."/>
            <person name="Martin F.M."/>
            <person name="Hacquard S."/>
        </authorList>
    </citation>
    <scope>NUCLEOTIDE SEQUENCE</scope>
    <source>
        <strain evidence="7">MPI-SDFR-AT-0073</strain>
    </source>
</reference>
<dbReference type="GO" id="GO:0022857">
    <property type="term" value="F:transmembrane transporter activity"/>
    <property type="evidence" value="ECO:0007669"/>
    <property type="project" value="InterPro"/>
</dbReference>
<dbReference type="InterPro" id="IPR036259">
    <property type="entry name" value="MFS_trans_sf"/>
</dbReference>
<dbReference type="EMBL" id="JAGPXC010000012">
    <property type="protein sequence ID" value="KAH6645004.1"/>
    <property type="molecule type" value="Genomic_DNA"/>
</dbReference>
<feature type="transmembrane region" description="Helical" evidence="6">
    <location>
        <begin position="64"/>
        <end position="82"/>
    </location>
</feature>
<dbReference type="GeneID" id="70133162"/>
<feature type="region of interest" description="Disordered" evidence="5">
    <location>
        <begin position="1"/>
        <end position="40"/>
    </location>
</feature>
<evidence type="ECO:0000313" key="8">
    <source>
        <dbReference type="Proteomes" id="UP000758603"/>
    </source>
</evidence>
<keyword evidence="4 6" id="KW-0472">Membrane</keyword>
<evidence type="ECO:0000256" key="1">
    <source>
        <dbReference type="ARBA" id="ARBA00004141"/>
    </source>
</evidence>
<feature type="transmembrane region" description="Helical" evidence="6">
    <location>
        <begin position="301"/>
        <end position="323"/>
    </location>
</feature>
<evidence type="ECO:0000256" key="6">
    <source>
        <dbReference type="SAM" id="Phobius"/>
    </source>
</evidence>
<feature type="transmembrane region" description="Helical" evidence="6">
    <location>
        <begin position="225"/>
        <end position="243"/>
    </location>
</feature>
<keyword evidence="2 6" id="KW-0812">Transmembrane</keyword>
<sequence length="535" mass="59531">MGPTNGGPSPIPTLQLSRMTQEKNDAELSSESNPRDPIQNGIFLVPKPSGDPQDPLNWTLKRKLTISFTLWFALFMSYSSAFNGQIQIAQQATLYHKAVVEITYFNSATSGGLAAGCWVWWPLAKKIGRGAVIFWATAAVLVTQIWACYMRGPSNYNGFMAAKFFMGFFGQSLVILGPLYVVDLFFLHQRGRAFNLLGIAMNIGASAGPTFSGFITVSHPWYNEFWWTIGGTAFALVLIFLFVEETTWDRTSGAQNHRAQGTWLRGRLQTFFFGTRVVKRPSGKELVTAFVVPFKHAISPVLLLCAGFDAITFGFWVALNALTPVWLQQPAKIGGYGFTVLENAAFTTVHWMTLIVSQLYGHLLSDRIPMWLCARNNGIWKPEFRLHALWIPNFMLTPIGLGLIGASLQYHLHWVVMAIGNFLVTFGAFQGIPVTMNYVSESFRKSTVEAIIPLSSMRLFFGLTINFYINPWISAMGIGWVYGLMAFLCAGSFGFLVIIMWKGHALRETSPFHTAASEEGVKVISKKPENLTMTG</sequence>
<gene>
    <name evidence="7" type="ORF">BKA67DRAFT_586713</name>
</gene>
<dbReference type="GO" id="GO:0005886">
    <property type="term" value="C:plasma membrane"/>
    <property type="evidence" value="ECO:0007669"/>
    <property type="project" value="TreeGrafter"/>
</dbReference>
<keyword evidence="3 6" id="KW-1133">Transmembrane helix</keyword>
<accession>A0A9P8U8A6</accession>
<feature type="transmembrane region" description="Helical" evidence="6">
    <location>
        <begin position="451"/>
        <end position="469"/>
    </location>
</feature>
<feature type="transmembrane region" description="Helical" evidence="6">
    <location>
        <begin position="164"/>
        <end position="187"/>
    </location>
</feature>
<dbReference type="OrthoDB" id="2533084at2759"/>
<keyword evidence="8" id="KW-1185">Reference proteome</keyword>
<comment type="subcellular location">
    <subcellularLocation>
        <location evidence="1">Membrane</location>
        <topology evidence="1">Multi-pass membrane protein</topology>
    </subcellularLocation>
</comment>
<evidence type="ECO:0000256" key="4">
    <source>
        <dbReference type="ARBA" id="ARBA00023136"/>
    </source>
</evidence>
<dbReference type="Pfam" id="PF07690">
    <property type="entry name" value="MFS_1"/>
    <property type="match status" value="1"/>
</dbReference>
<comment type="caution">
    <text evidence="7">The sequence shown here is derived from an EMBL/GenBank/DDBJ whole genome shotgun (WGS) entry which is preliminary data.</text>
</comment>
<feature type="transmembrane region" description="Helical" evidence="6">
    <location>
        <begin position="343"/>
        <end position="365"/>
    </location>
</feature>
<name>A0A9P8U8A6_9PEZI</name>
<evidence type="ECO:0000256" key="3">
    <source>
        <dbReference type="ARBA" id="ARBA00022989"/>
    </source>
</evidence>
<dbReference type="RefSeq" id="XP_045951518.1">
    <property type="nucleotide sequence ID" value="XM_046104271.1"/>
</dbReference>
<dbReference type="InterPro" id="IPR011701">
    <property type="entry name" value="MFS"/>
</dbReference>
<evidence type="ECO:0000256" key="2">
    <source>
        <dbReference type="ARBA" id="ARBA00022692"/>
    </source>
</evidence>
<dbReference type="Gene3D" id="1.20.1250.20">
    <property type="entry name" value="MFS general substrate transporter like domains"/>
    <property type="match status" value="1"/>
</dbReference>
<proteinExistence type="predicted"/>
<feature type="transmembrane region" description="Helical" evidence="6">
    <location>
        <begin position="386"/>
        <end position="408"/>
    </location>
</feature>
<protein>
    <submittedName>
        <fullName evidence="7">Major facilitator superfamily domain-containing protein</fullName>
    </submittedName>
</protein>
<feature type="transmembrane region" description="Helical" evidence="6">
    <location>
        <begin position="102"/>
        <end position="121"/>
    </location>
</feature>